<dbReference type="RefSeq" id="WP_107847561.1">
    <property type="nucleotide sequence ID" value="NZ_QBKS01000003.1"/>
</dbReference>
<comment type="caution">
    <text evidence="1">The sequence shown here is derived from an EMBL/GenBank/DDBJ whole genome shotgun (WGS) entry which is preliminary data.</text>
</comment>
<proteinExistence type="predicted"/>
<protein>
    <submittedName>
        <fullName evidence="1">Uncharacterized protein</fullName>
    </submittedName>
</protein>
<gene>
    <name evidence="1" type="ORF">C8N43_3897</name>
</gene>
<accession>A0A2T6BCT3</accession>
<dbReference type="EMBL" id="QBKS01000003">
    <property type="protein sequence ID" value="PTX53854.1"/>
    <property type="molecule type" value="Genomic_DNA"/>
</dbReference>
<dbReference type="Proteomes" id="UP000243978">
    <property type="component" value="Unassembled WGS sequence"/>
</dbReference>
<evidence type="ECO:0000313" key="2">
    <source>
        <dbReference type="Proteomes" id="UP000243978"/>
    </source>
</evidence>
<dbReference type="AlphaFoldDB" id="A0A2T6BCT3"/>
<reference evidence="1 2" key="1">
    <citation type="submission" date="2018-04" db="EMBL/GenBank/DDBJ databases">
        <title>Genomic Encyclopedia of Archaeal and Bacterial Type Strains, Phase II (KMG-II): from individual species to whole genera.</title>
        <authorList>
            <person name="Goeker M."/>
        </authorList>
    </citation>
    <scope>NUCLEOTIDE SEQUENCE [LARGE SCALE GENOMIC DNA]</scope>
    <source>
        <strain evidence="1 2">DSM 100977</strain>
    </source>
</reference>
<sequence>MSFYTRIKSKDNLTDETSDLSAIGNAIKDLSFNANAALTSPPTGETPFMDLEGIIGSDDADLSAAGTKICNALAITKVKKDTSGGWSEGDIIGPGACTSLTDNIKVRFVFEGEDEIIIAVPHQSVLDYGLAQGRPMGEPKYIEKLVGSARELAAGIESAIIAELGHTIADQVRPLIETELDELQKKTDAAGDDESLFFEQLGSYPIRQCG</sequence>
<organism evidence="1 2">
    <name type="scientific">Litoreibacter ponti</name>
    <dbReference type="NCBI Taxonomy" id="1510457"/>
    <lineage>
        <taxon>Bacteria</taxon>
        <taxon>Pseudomonadati</taxon>
        <taxon>Pseudomonadota</taxon>
        <taxon>Alphaproteobacteria</taxon>
        <taxon>Rhodobacterales</taxon>
        <taxon>Roseobacteraceae</taxon>
        <taxon>Litoreibacter</taxon>
    </lineage>
</organism>
<keyword evidence="2" id="KW-1185">Reference proteome</keyword>
<evidence type="ECO:0000313" key="1">
    <source>
        <dbReference type="EMBL" id="PTX53854.1"/>
    </source>
</evidence>
<name>A0A2T6BCT3_9RHOB</name>